<keyword evidence="2" id="KW-1185">Reference proteome</keyword>
<proteinExistence type="predicted"/>
<reference evidence="1 2" key="1">
    <citation type="submission" date="2018-11" db="EMBL/GenBank/DDBJ databases">
        <title>Genomes From Bacteria Associated with the Canine Oral Cavity: a Test Case for Automated Genome-Based Taxonomic Assignment.</title>
        <authorList>
            <person name="Coil D.A."/>
            <person name="Jospin G."/>
            <person name="Darling A.E."/>
            <person name="Wallis C."/>
            <person name="Davis I.J."/>
            <person name="Harris S."/>
            <person name="Eisen J.A."/>
            <person name="Holcombe L.J."/>
            <person name="O'Flynn C."/>
        </authorList>
    </citation>
    <scope>NUCLEOTIDE SEQUENCE [LARGE SCALE GENOMIC DNA]</scope>
    <source>
        <strain evidence="1 2">OH770</strain>
    </source>
</reference>
<dbReference type="Proteomes" id="UP000280444">
    <property type="component" value="Unassembled WGS sequence"/>
</dbReference>
<dbReference type="AlphaFoldDB" id="A0A3P1SGT0"/>
<dbReference type="OrthoDB" id="7842280at2"/>
<keyword evidence="1" id="KW-0808">Transferase</keyword>
<evidence type="ECO:0000313" key="1">
    <source>
        <dbReference type="EMBL" id="RRC96493.1"/>
    </source>
</evidence>
<gene>
    <name evidence="1" type="ORF">EII11_02330</name>
</gene>
<dbReference type="SUPFAM" id="SSF56112">
    <property type="entry name" value="Protein kinase-like (PK-like)"/>
    <property type="match status" value="1"/>
</dbReference>
<organism evidence="1 2">
    <name type="scientific">Schaalia canis</name>
    <dbReference type="NCBI Taxonomy" id="100469"/>
    <lineage>
        <taxon>Bacteria</taxon>
        <taxon>Bacillati</taxon>
        <taxon>Actinomycetota</taxon>
        <taxon>Actinomycetes</taxon>
        <taxon>Actinomycetales</taxon>
        <taxon>Actinomycetaceae</taxon>
        <taxon>Schaalia</taxon>
    </lineage>
</organism>
<sequence>MNAHTTTITGPAWGEHHSPALARLYSLHADIDIVKDRDGGSEVDLAHPLLTSIRRAWPAADGGLICEGRDAEGLLRAGSIDAHGSAWVAPYATDAKLPALLPPYDATLAVHRLGKRAVVIGRDEVTKYLRRGKAQGIADATAAVNTLCERAGLGSAPVTEIGEAHLKFPLLPGTTLHALADDGLDGWKALEEHWPALAQQDADLPVHTPEKEAHVLRTWHKHALRHDSVPSLGMLGIAVDEVCADLAAADQQSPHAQWVSAHRDLHDKQLLWDGQTLNVLDLDTAARAEAALDLGNLLAHVELRIVQGHFPAAMRPALTETISTIADALGVSAQRLSTYEKASRLRLSFVYSFRPSAQSWLAEWVDATLAAR</sequence>
<accession>A0A3P1SGT0</accession>
<dbReference type="RefSeq" id="WP_124868135.1">
    <property type="nucleotide sequence ID" value="NZ_RQZF01000001.1"/>
</dbReference>
<dbReference type="GO" id="GO:0016301">
    <property type="term" value="F:kinase activity"/>
    <property type="evidence" value="ECO:0007669"/>
    <property type="project" value="UniProtKB-KW"/>
</dbReference>
<keyword evidence="1" id="KW-0418">Kinase</keyword>
<comment type="caution">
    <text evidence="1">The sequence shown here is derived from an EMBL/GenBank/DDBJ whole genome shotgun (WGS) entry which is preliminary data.</text>
</comment>
<dbReference type="EMBL" id="RQZF01000001">
    <property type="protein sequence ID" value="RRC96493.1"/>
    <property type="molecule type" value="Genomic_DNA"/>
</dbReference>
<evidence type="ECO:0000313" key="2">
    <source>
        <dbReference type="Proteomes" id="UP000280444"/>
    </source>
</evidence>
<protein>
    <submittedName>
        <fullName evidence="1">Serine kinase</fullName>
    </submittedName>
</protein>
<dbReference type="InterPro" id="IPR011009">
    <property type="entry name" value="Kinase-like_dom_sf"/>
</dbReference>
<name>A0A3P1SGT0_9ACTO</name>